<evidence type="ECO:0000256" key="3">
    <source>
        <dbReference type="ARBA" id="ARBA00022833"/>
    </source>
</evidence>
<evidence type="ECO:0000256" key="1">
    <source>
        <dbReference type="ARBA" id="ARBA00022723"/>
    </source>
</evidence>
<dbReference type="PROSITE" id="PS50089">
    <property type="entry name" value="ZF_RING_2"/>
    <property type="match status" value="1"/>
</dbReference>
<dbReference type="InterPro" id="IPR013083">
    <property type="entry name" value="Znf_RING/FYVE/PHD"/>
</dbReference>
<feature type="domain" description="RING-type" evidence="6">
    <location>
        <begin position="97"/>
        <end position="126"/>
    </location>
</feature>
<evidence type="ECO:0000259" key="6">
    <source>
        <dbReference type="PROSITE" id="PS50089"/>
    </source>
</evidence>
<evidence type="ECO:0000313" key="10">
    <source>
        <dbReference type="Proteomes" id="UP001178508"/>
    </source>
</evidence>
<dbReference type="InterPro" id="IPR017907">
    <property type="entry name" value="Znf_RING_CS"/>
</dbReference>
<dbReference type="Pfam" id="PF00622">
    <property type="entry name" value="SPRY"/>
    <property type="match status" value="1"/>
</dbReference>
<keyword evidence="1" id="KW-0479">Metal-binding</keyword>
<protein>
    <submittedName>
        <fullName evidence="9">Tripartite motif-containing protein 35-like</fullName>
    </submittedName>
</protein>
<dbReference type="InterPro" id="IPR000315">
    <property type="entry name" value="Znf_B-box"/>
</dbReference>
<name>A0AAV1HQB6_XYRNO</name>
<dbReference type="InterPro" id="IPR013320">
    <property type="entry name" value="ConA-like_dom_sf"/>
</dbReference>
<dbReference type="Pfam" id="PF13765">
    <property type="entry name" value="PRY"/>
    <property type="match status" value="1"/>
</dbReference>
<feature type="domain" description="B box-type" evidence="7">
    <location>
        <begin position="160"/>
        <end position="201"/>
    </location>
</feature>
<dbReference type="InterPro" id="IPR001841">
    <property type="entry name" value="Znf_RING"/>
</dbReference>
<feature type="domain" description="B30.2/SPRY" evidence="8">
    <location>
        <begin position="350"/>
        <end position="543"/>
    </location>
</feature>
<keyword evidence="10" id="KW-1185">Reference proteome</keyword>
<dbReference type="Proteomes" id="UP001178508">
    <property type="component" value="Chromosome 23"/>
</dbReference>
<dbReference type="PROSITE" id="PS00518">
    <property type="entry name" value="ZF_RING_1"/>
    <property type="match status" value="1"/>
</dbReference>
<gene>
    <name evidence="9" type="ORF">XNOV1_A028746</name>
</gene>
<keyword evidence="2 4" id="KW-0863">Zinc-finger</keyword>
<evidence type="ECO:0000313" key="9">
    <source>
        <dbReference type="EMBL" id="CAJ1086537.1"/>
    </source>
</evidence>
<dbReference type="SUPFAM" id="SSF57845">
    <property type="entry name" value="B-box zinc-binding domain"/>
    <property type="match status" value="1"/>
</dbReference>
<dbReference type="InterPro" id="IPR043136">
    <property type="entry name" value="B30.2/SPRY_sf"/>
</dbReference>
<dbReference type="PRINTS" id="PR01407">
    <property type="entry name" value="BUTYPHLNCDUF"/>
</dbReference>
<dbReference type="Gene3D" id="3.30.160.60">
    <property type="entry name" value="Classic Zinc Finger"/>
    <property type="match status" value="1"/>
</dbReference>
<dbReference type="PROSITE" id="PS50188">
    <property type="entry name" value="B302_SPRY"/>
    <property type="match status" value="1"/>
</dbReference>
<dbReference type="Pfam" id="PF00643">
    <property type="entry name" value="zf-B_box"/>
    <property type="match status" value="1"/>
</dbReference>
<dbReference type="InterPro" id="IPR001870">
    <property type="entry name" value="B30.2/SPRY"/>
</dbReference>
<dbReference type="SUPFAM" id="SSF49899">
    <property type="entry name" value="Concanavalin A-like lectins/glucanases"/>
    <property type="match status" value="1"/>
</dbReference>
<dbReference type="EMBL" id="OY660886">
    <property type="protein sequence ID" value="CAJ1086537.1"/>
    <property type="molecule type" value="Genomic_DNA"/>
</dbReference>
<reference evidence="9" key="1">
    <citation type="submission" date="2023-08" db="EMBL/GenBank/DDBJ databases">
        <authorList>
            <person name="Alioto T."/>
            <person name="Alioto T."/>
            <person name="Gomez Garrido J."/>
        </authorList>
    </citation>
    <scope>NUCLEOTIDE SEQUENCE</scope>
</reference>
<dbReference type="InterPro" id="IPR003877">
    <property type="entry name" value="SPRY_dom"/>
</dbReference>
<dbReference type="SUPFAM" id="SSF57850">
    <property type="entry name" value="RING/U-box"/>
    <property type="match status" value="1"/>
</dbReference>
<evidence type="ECO:0000259" key="8">
    <source>
        <dbReference type="PROSITE" id="PS50188"/>
    </source>
</evidence>
<dbReference type="SMART" id="SM00336">
    <property type="entry name" value="BBOX"/>
    <property type="match status" value="1"/>
</dbReference>
<proteinExistence type="predicted"/>
<dbReference type="InterPro" id="IPR027370">
    <property type="entry name" value="Znf-RING_euk"/>
</dbReference>
<dbReference type="SMART" id="SM00589">
    <property type="entry name" value="PRY"/>
    <property type="match status" value="1"/>
</dbReference>
<evidence type="ECO:0000256" key="2">
    <source>
        <dbReference type="ARBA" id="ARBA00022771"/>
    </source>
</evidence>
<dbReference type="CDD" id="cd12893">
    <property type="entry name" value="SPRY_PRY_TRIM35"/>
    <property type="match status" value="1"/>
</dbReference>
<keyword evidence="3" id="KW-0862">Zinc</keyword>
<evidence type="ECO:0000256" key="5">
    <source>
        <dbReference type="SAM" id="MobiDB-lite"/>
    </source>
</evidence>
<accession>A0AAV1HQB6</accession>
<dbReference type="PROSITE" id="PS50119">
    <property type="entry name" value="ZF_BBOX"/>
    <property type="match status" value="1"/>
</dbReference>
<dbReference type="AlphaFoldDB" id="A0AAV1HQB6"/>
<dbReference type="InterPro" id="IPR050143">
    <property type="entry name" value="TRIM/RBCC"/>
</dbReference>
<dbReference type="Gene3D" id="2.60.120.920">
    <property type="match status" value="1"/>
</dbReference>
<dbReference type="PANTHER" id="PTHR24103">
    <property type="entry name" value="E3 UBIQUITIN-PROTEIN LIGASE TRIM"/>
    <property type="match status" value="1"/>
</dbReference>
<feature type="compositionally biased region" description="Basic and acidic residues" evidence="5">
    <location>
        <begin position="47"/>
        <end position="56"/>
    </location>
</feature>
<dbReference type="InterPro" id="IPR003879">
    <property type="entry name" value="Butyrophylin_SPRY"/>
</dbReference>
<dbReference type="Gene3D" id="3.30.40.10">
    <property type="entry name" value="Zinc/RING finger domain, C3HC4 (zinc finger)"/>
    <property type="match status" value="1"/>
</dbReference>
<dbReference type="InterPro" id="IPR006574">
    <property type="entry name" value="PRY"/>
</dbReference>
<dbReference type="GO" id="GO:0008270">
    <property type="term" value="F:zinc ion binding"/>
    <property type="evidence" value="ECO:0007669"/>
    <property type="project" value="UniProtKB-KW"/>
</dbReference>
<organism evidence="9 10">
    <name type="scientific">Xyrichtys novacula</name>
    <name type="common">Pearly razorfish</name>
    <name type="synonym">Hemipteronotus novacula</name>
    <dbReference type="NCBI Taxonomy" id="13765"/>
    <lineage>
        <taxon>Eukaryota</taxon>
        <taxon>Metazoa</taxon>
        <taxon>Chordata</taxon>
        <taxon>Craniata</taxon>
        <taxon>Vertebrata</taxon>
        <taxon>Euteleostomi</taxon>
        <taxon>Actinopterygii</taxon>
        <taxon>Neopterygii</taxon>
        <taxon>Teleostei</taxon>
        <taxon>Neoteleostei</taxon>
        <taxon>Acanthomorphata</taxon>
        <taxon>Eupercaria</taxon>
        <taxon>Labriformes</taxon>
        <taxon>Labridae</taxon>
        <taxon>Xyrichtys</taxon>
    </lineage>
</organism>
<dbReference type="Pfam" id="PF13445">
    <property type="entry name" value="zf-RING_UBOX"/>
    <property type="match status" value="1"/>
</dbReference>
<sequence length="543" mass="62677">MTEECSRMSFLVGSSGIHISKKDLENFPLADYKNINQETQLIFLTADRHMHRDKPQDNTPTASTEKEETQKKGVTGSTGIRPRPPAADRDGIFQNPVVLQCSHSFCKECLKRRWSHTWPKTCPICKKRSPKGDPPCNLALKNLCDAVTLNPFRKEMTPAQPETFCSLHSEKLKLFCFDHQQPVCVVCRDSRAHTNHRFSPLDEAADDYKKELRQHLQTLQEKKRHCTRVQLNWDEAIKHIQDQTQTTESQIREKFKKLQYFLNKEEEARVNALRREEEEKCRVMKAKILTLSRQIDSLSDTIKATEEELQSGSITFLHNYKAAVEKAKQCSLVEDPQLGSGALIDVAKHLGNLTFNVWNEMKEIVTYSPVILDPNTAGMNLFVFDDLRHLIYVEKKSLLPMNPERFQKYPMVLGSEGFDSGTHSWDVEVKSDADWAVGVIRESKPRKGGSLTGYWEMRFHGGEYKAYSPPVTDEFLSVQKRLQRIRVQLDWDKGKLSFYDKDTNTHLYTFYQAFSERVFPFINTLYTKPLCILPQKFTVQLGT</sequence>
<feature type="region of interest" description="Disordered" evidence="5">
    <location>
        <begin position="47"/>
        <end position="90"/>
    </location>
</feature>
<evidence type="ECO:0000259" key="7">
    <source>
        <dbReference type="PROSITE" id="PS50119"/>
    </source>
</evidence>
<evidence type="ECO:0000256" key="4">
    <source>
        <dbReference type="PROSITE-ProRule" id="PRU00024"/>
    </source>
</evidence>